<evidence type="ECO:0000256" key="6">
    <source>
        <dbReference type="ARBA" id="ARBA00049654"/>
    </source>
</evidence>
<evidence type="ECO:0000256" key="4">
    <source>
        <dbReference type="ARBA" id="ARBA00022833"/>
    </source>
</evidence>
<dbReference type="PANTHER" id="PTHR13483:SF3">
    <property type="entry name" value="BOX C_D SNORNA PROTEIN 1"/>
    <property type="match status" value="1"/>
</dbReference>
<keyword evidence="3 7" id="KW-0863">Zinc-finger</keyword>
<organism evidence="10 11">
    <name type="scientific">Cutaneotrichosporon oleaginosum</name>
    <dbReference type="NCBI Taxonomy" id="879819"/>
    <lineage>
        <taxon>Eukaryota</taxon>
        <taxon>Fungi</taxon>
        <taxon>Dikarya</taxon>
        <taxon>Basidiomycota</taxon>
        <taxon>Agaricomycotina</taxon>
        <taxon>Tremellomycetes</taxon>
        <taxon>Trichosporonales</taxon>
        <taxon>Trichosporonaceae</taxon>
        <taxon>Cutaneotrichosporon</taxon>
    </lineage>
</organism>
<dbReference type="PANTHER" id="PTHR13483">
    <property type="entry name" value="BOX C_D SNORNA PROTEIN 1-RELATED"/>
    <property type="match status" value="1"/>
</dbReference>
<name>A0A0J0XJA4_9TREE</name>
<dbReference type="Proteomes" id="UP000053611">
    <property type="component" value="Unassembled WGS sequence"/>
</dbReference>
<keyword evidence="1" id="KW-0597">Phosphoprotein</keyword>
<dbReference type="PROSITE" id="PS51083">
    <property type="entry name" value="ZF_HIT"/>
    <property type="match status" value="1"/>
</dbReference>
<dbReference type="GO" id="GO:0070761">
    <property type="term" value="C:pre-snoRNP complex"/>
    <property type="evidence" value="ECO:0007669"/>
    <property type="project" value="TreeGrafter"/>
</dbReference>
<comment type="function">
    <text evidence="5">Required for box C/D snoRNAs accumulation involved in snoRNA processing, snoRNA transport to the nucleolus and ribosome biogenesis.</text>
</comment>
<evidence type="ECO:0000259" key="9">
    <source>
        <dbReference type="PROSITE" id="PS51083"/>
    </source>
</evidence>
<protein>
    <recommendedName>
        <fullName evidence="9">HIT-type domain-containing protein</fullName>
    </recommendedName>
</protein>
<evidence type="ECO:0000256" key="3">
    <source>
        <dbReference type="ARBA" id="ARBA00022771"/>
    </source>
</evidence>
<reference evidence="10 11" key="1">
    <citation type="submission" date="2015-03" db="EMBL/GenBank/DDBJ databases">
        <title>Genomics and transcriptomics of the oil-accumulating basidiomycete yeast T. oleaginosus allow insights into substrate utilization and the diverse evolutionary trajectories of mating systems in fungi.</title>
        <authorList>
            <consortium name="DOE Joint Genome Institute"/>
            <person name="Kourist R."/>
            <person name="Kracht O."/>
            <person name="Bracharz F."/>
            <person name="Lipzen A."/>
            <person name="Nolan M."/>
            <person name="Ohm R."/>
            <person name="Grigoriev I."/>
            <person name="Sun S."/>
            <person name="Heitman J."/>
            <person name="Bruck T."/>
            <person name="Nowrousian M."/>
        </authorList>
    </citation>
    <scope>NUCLEOTIDE SEQUENCE [LARGE SCALE GENOMIC DNA]</scope>
    <source>
        <strain evidence="10 11">IBC0246</strain>
    </source>
</reference>
<accession>A0A0J0XJA4</accession>
<feature type="compositionally biased region" description="Low complexity" evidence="8">
    <location>
        <begin position="36"/>
        <end position="47"/>
    </location>
</feature>
<dbReference type="InterPro" id="IPR007529">
    <property type="entry name" value="Znf_HIT"/>
</dbReference>
<dbReference type="AlphaFoldDB" id="A0A0J0XJA4"/>
<feature type="region of interest" description="Disordered" evidence="8">
    <location>
        <begin position="315"/>
        <end position="400"/>
    </location>
</feature>
<comment type="similarity">
    <text evidence="6">Belongs to the BCD1 family.</text>
</comment>
<evidence type="ECO:0000313" key="10">
    <source>
        <dbReference type="EMBL" id="KLT41190.1"/>
    </source>
</evidence>
<feature type="region of interest" description="Disordered" evidence="8">
    <location>
        <begin position="1"/>
        <end position="47"/>
    </location>
</feature>
<evidence type="ECO:0000256" key="8">
    <source>
        <dbReference type="SAM" id="MobiDB-lite"/>
    </source>
</evidence>
<evidence type="ECO:0000256" key="5">
    <source>
        <dbReference type="ARBA" id="ARBA00049598"/>
    </source>
</evidence>
<feature type="compositionally biased region" description="Acidic residues" evidence="8">
    <location>
        <begin position="347"/>
        <end position="376"/>
    </location>
</feature>
<dbReference type="Gene3D" id="3.30.60.190">
    <property type="match status" value="1"/>
</dbReference>
<dbReference type="GO" id="GO:0005634">
    <property type="term" value="C:nucleus"/>
    <property type="evidence" value="ECO:0007669"/>
    <property type="project" value="TreeGrafter"/>
</dbReference>
<dbReference type="STRING" id="879819.A0A0J0XJA4"/>
<proteinExistence type="inferred from homology"/>
<dbReference type="GO" id="GO:0000463">
    <property type="term" value="P:maturation of LSU-rRNA from tricistronic rRNA transcript (SSU-rRNA, 5.8S rRNA, LSU-rRNA)"/>
    <property type="evidence" value="ECO:0007669"/>
    <property type="project" value="TreeGrafter"/>
</dbReference>
<keyword evidence="2" id="KW-0479">Metal-binding</keyword>
<dbReference type="OrthoDB" id="272357at2759"/>
<dbReference type="Pfam" id="PF04438">
    <property type="entry name" value="zf-HIT"/>
    <property type="match status" value="1"/>
</dbReference>
<dbReference type="InterPro" id="IPR051639">
    <property type="entry name" value="BCD1"/>
</dbReference>
<dbReference type="CDD" id="cd23023">
    <property type="entry name" value="zf-HIT_BCD1"/>
    <property type="match status" value="1"/>
</dbReference>
<evidence type="ECO:0000256" key="7">
    <source>
        <dbReference type="PROSITE-ProRule" id="PRU00453"/>
    </source>
</evidence>
<keyword evidence="4" id="KW-0862">Zinc</keyword>
<dbReference type="EMBL" id="KQ087222">
    <property type="protein sequence ID" value="KLT41190.1"/>
    <property type="molecule type" value="Genomic_DNA"/>
</dbReference>
<dbReference type="GeneID" id="28986645"/>
<dbReference type="GO" id="GO:0000492">
    <property type="term" value="P:box C/D snoRNP assembly"/>
    <property type="evidence" value="ECO:0007669"/>
    <property type="project" value="TreeGrafter"/>
</dbReference>
<dbReference type="InterPro" id="IPR057721">
    <property type="entry name" value="BCD1_alpha/beta"/>
</dbReference>
<dbReference type="RefSeq" id="XP_018277681.1">
    <property type="nucleotide sequence ID" value="XM_018426042.1"/>
</dbReference>
<evidence type="ECO:0000256" key="2">
    <source>
        <dbReference type="ARBA" id="ARBA00022723"/>
    </source>
</evidence>
<feature type="domain" description="HIT-type" evidence="9">
    <location>
        <begin position="51"/>
        <end position="84"/>
    </location>
</feature>
<dbReference type="GO" id="GO:0048254">
    <property type="term" value="P:snoRNA localization"/>
    <property type="evidence" value="ECO:0007669"/>
    <property type="project" value="TreeGrafter"/>
</dbReference>
<feature type="compositionally biased region" description="Low complexity" evidence="8">
    <location>
        <begin position="12"/>
        <end position="26"/>
    </location>
</feature>
<gene>
    <name evidence="10" type="ORF">CC85DRAFT_312920</name>
</gene>
<feature type="region of interest" description="Disordered" evidence="8">
    <location>
        <begin position="129"/>
        <end position="153"/>
    </location>
</feature>
<keyword evidence="11" id="KW-1185">Reference proteome</keyword>
<dbReference type="GO" id="GO:0008270">
    <property type="term" value="F:zinc ion binding"/>
    <property type="evidence" value="ECO:0007669"/>
    <property type="project" value="UniProtKB-UniRule"/>
</dbReference>
<dbReference type="Pfam" id="PF25790">
    <property type="entry name" value="BCD1"/>
    <property type="match status" value="1"/>
</dbReference>
<evidence type="ECO:0000313" key="11">
    <source>
        <dbReference type="Proteomes" id="UP000053611"/>
    </source>
</evidence>
<sequence>MPLPTPASLGLPAKPSSGSTSAAPSALKRPAPHPSTPSTSASASTSTLPNCSICDAADKYKCPRCAARYCSVACRNAHQSKTGCDGVRDPAAFVPLAKFTQGTWDGDYAMLEATRRQVAAFGEGVSADEVRGASTRGRGRGRGAAQVGRQRKPKTDGLKWALAQVGAEVDILPDGMQKRRQNQSSWNHKTQSLAITLHLLPSGRLATDDKVPVAARVPVLPNAATLASLLPEALRTTDVVYAMPYHIPRRRSAELRPPGRGAYFPPLPGSKGLDVALHGTAFVEFPVVHVFARDEWEHALRYGMVRVMPGLQPPREAAEGAGEQPAKRARVGETVEGSALAGLGDYGDSDEEAEEGVGEGAEGGEGEGEAEAEGEGGDVTIDPAMAEALGKALEADFGPA</sequence>
<dbReference type="SUPFAM" id="SSF144232">
    <property type="entry name" value="HIT/MYND zinc finger-like"/>
    <property type="match status" value="1"/>
</dbReference>
<evidence type="ECO:0000256" key="1">
    <source>
        <dbReference type="ARBA" id="ARBA00022553"/>
    </source>
</evidence>